<evidence type="ECO:0000256" key="2">
    <source>
        <dbReference type="ARBA" id="ARBA00022692"/>
    </source>
</evidence>
<dbReference type="GO" id="GO:0032259">
    <property type="term" value="P:methylation"/>
    <property type="evidence" value="ECO:0007669"/>
    <property type="project" value="UniProtKB-KW"/>
</dbReference>
<dbReference type="InterPro" id="IPR007269">
    <property type="entry name" value="ICMT_MeTrfase"/>
</dbReference>
<sequence length="166" mass="18568">MYYLLILAVGLERLAELAVAHRNAQWAFAHGGTEFGHRHYPVMVSIHAALLLNCVLEVALLGRPFLPLLGWPMLALALASQGLRWWCIATLGRRWNTLVIVLPQAPLVRRGPYRWLHHPNYVAVVVEGFALPLVHTAWLTAIGFTLANAAVLRVRIRVENAALGYR</sequence>
<proteinExistence type="predicted"/>
<evidence type="ECO:0000256" key="4">
    <source>
        <dbReference type="ARBA" id="ARBA00023136"/>
    </source>
</evidence>
<keyword evidence="5" id="KW-0489">Methyltransferase</keyword>
<dbReference type="Gene3D" id="1.20.120.1630">
    <property type="match status" value="1"/>
</dbReference>
<evidence type="ECO:0000256" key="1">
    <source>
        <dbReference type="ARBA" id="ARBA00004141"/>
    </source>
</evidence>
<dbReference type="EMBL" id="JAYJJQ010000028">
    <property type="protein sequence ID" value="MEB3071512.1"/>
    <property type="molecule type" value="Genomic_DNA"/>
</dbReference>
<protein>
    <submittedName>
        <fullName evidence="5">Isoprenylcysteine carboxyl methyltransferase family protein</fullName>
    </submittedName>
</protein>
<keyword evidence="3" id="KW-1133">Transmembrane helix</keyword>
<keyword evidence="6" id="KW-1185">Reference proteome</keyword>
<organism evidence="5 6">
    <name type="scientific">[Mycobacterium] vasticus</name>
    <dbReference type="NCBI Taxonomy" id="2875777"/>
    <lineage>
        <taxon>Bacteria</taxon>
        <taxon>Bacillati</taxon>
        <taxon>Actinomycetota</taxon>
        <taxon>Actinomycetes</taxon>
        <taxon>Mycobacteriales</taxon>
        <taxon>Mycobacteriaceae</taxon>
        <taxon>Mycolicibacter</taxon>
    </lineage>
</organism>
<dbReference type="RefSeq" id="WP_225398421.1">
    <property type="nucleotide sequence ID" value="NZ_JAYJJQ010000028.1"/>
</dbReference>
<keyword evidence="5" id="KW-0808">Transferase</keyword>
<keyword evidence="2" id="KW-0812">Transmembrane</keyword>
<evidence type="ECO:0000256" key="3">
    <source>
        <dbReference type="ARBA" id="ARBA00022989"/>
    </source>
</evidence>
<name>A0ABU5Z282_9MYCO</name>
<dbReference type="GO" id="GO:0008168">
    <property type="term" value="F:methyltransferase activity"/>
    <property type="evidence" value="ECO:0007669"/>
    <property type="project" value="UniProtKB-KW"/>
</dbReference>
<accession>A0ABU5Z282</accession>
<dbReference type="Proteomes" id="UP001299283">
    <property type="component" value="Unassembled WGS sequence"/>
</dbReference>
<keyword evidence="4" id="KW-0472">Membrane</keyword>
<evidence type="ECO:0000313" key="6">
    <source>
        <dbReference type="Proteomes" id="UP001299283"/>
    </source>
</evidence>
<comment type="caution">
    <text evidence="5">The sequence shown here is derived from an EMBL/GenBank/DDBJ whole genome shotgun (WGS) entry which is preliminary data.</text>
</comment>
<gene>
    <name evidence="5" type="ORF">K5L39_20240</name>
</gene>
<dbReference type="Pfam" id="PF04140">
    <property type="entry name" value="ICMT"/>
    <property type="match status" value="1"/>
</dbReference>
<reference evidence="5 6" key="1">
    <citation type="submission" date="2023-12" db="EMBL/GenBank/DDBJ databases">
        <title>Description of new species of Mycobacterium terrae complex isolated from sewage at the Sao Paulo Zoological Park Foundation in Brazil.</title>
        <authorList>
            <person name="Romagnoli C.L."/>
            <person name="Conceicao E.C."/>
            <person name="Machado E."/>
            <person name="Barreto L.B.P.F."/>
            <person name="Sharma A."/>
            <person name="Silva N.M."/>
            <person name="Marques L.E."/>
            <person name="Juliana M.A."/>
            <person name="Lourenco M.C.S."/>
            <person name="Digiampietri L.A."/>
            <person name="Suffys P.N."/>
            <person name="Viana-Niero C."/>
        </authorList>
    </citation>
    <scope>NUCLEOTIDE SEQUENCE [LARGE SCALE GENOMIC DNA]</scope>
    <source>
        <strain evidence="5 6">MYC017</strain>
    </source>
</reference>
<evidence type="ECO:0000313" key="5">
    <source>
        <dbReference type="EMBL" id="MEB3071512.1"/>
    </source>
</evidence>
<comment type="subcellular location">
    <subcellularLocation>
        <location evidence="1">Membrane</location>
        <topology evidence="1">Multi-pass membrane protein</topology>
    </subcellularLocation>
</comment>